<organism evidence="2 3">
    <name type="scientific">Desulforapulum autotrophicum (strain ATCC 43914 / DSM 3382 / VKM B-1955 / HRM2)</name>
    <name type="common">Desulfobacterium autotrophicum</name>
    <dbReference type="NCBI Taxonomy" id="177437"/>
    <lineage>
        <taxon>Bacteria</taxon>
        <taxon>Pseudomonadati</taxon>
        <taxon>Thermodesulfobacteriota</taxon>
        <taxon>Desulfobacteria</taxon>
        <taxon>Desulfobacterales</taxon>
        <taxon>Desulfobacteraceae</taxon>
        <taxon>Desulforapulum</taxon>
    </lineage>
</organism>
<keyword evidence="1" id="KW-1133">Transmembrane helix</keyword>
<reference evidence="2 3" key="1">
    <citation type="journal article" date="2009" name="Environ. Microbiol.">
        <title>Genome sequence of Desulfobacterium autotrophicum HRM2, a marine sulfate reducer oxidizing organic carbon completely to carbon dioxide.</title>
        <authorList>
            <person name="Strittmatter A.W."/>
            <person name="Liesegang H."/>
            <person name="Rabus R."/>
            <person name="Decker I."/>
            <person name="Amann J."/>
            <person name="Andres S."/>
            <person name="Henne A."/>
            <person name="Fricke W.F."/>
            <person name="Martinez-Arias R."/>
            <person name="Bartels D."/>
            <person name="Goesmann A."/>
            <person name="Krause L."/>
            <person name="Puehler A."/>
            <person name="Klenk H.P."/>
            <person name="Richter M."/>
            <person name="Schuler M."/>
            <person name="Gloeckner F.O."/>
            <person name="Meyerdierks A."/>
            <person name="Gottschalk G."/>
            <person name="Amann R."/>
        </authorList>
    </citation>
    <scope>NUCLEOTIDE SEQUENCE [LARGE SCALE GENOMIC DNA]</scope>
    <source>
        <strain evidence="3">ATCC 43914 / DSM 3382 / HRM2</strain>
    </source>
</reference>
<accession>C0QES4</accession>
<keyword evidence="1" id="KW-0472">Membrane</keyword>
<dbReference type="OrthoDB" id="9795418at2"/>
<dbReference type="RefSeq" id="WP_015904184.1">
    <property type="nucleotide sequence ID" value="NC_012108.1"/>
</dbReference>
<dbReference type="KEGG" id="dat:HRM2_23210"/>
<gene>
    <name evidence="2" type="primary">cbiN</name>
    <name evidence="2" type="ordered locus">HRM2_23210</name>
</gene>
<dbReference type="HOGENOM" id="CLU_1452247_0_0_7"/>
<name>C0QES4_DESAH</name>
<sequence length="186" mass="20655">MNRKTLKNRSETFFFRGIGPICLLVLLLVLGWSNLALAHKVYVFAWAEKGKVYTESSFGDRRVNKGKIKVEDKAGTVITTGITDDQGNFSFTIPSGVSSDLVVKLDASMGHQASWTLALKEIQVAMDPGDSEKNHARAMAKKEELEQGPSFVRIFAGIGIIFALAFLGSKVHGRLIRRRTKRRKDD</sequence>
<feature type="transmembrane region" description="Helical" evidence="1">
    <location>
        <begin position="151"/>
        <end position="173"/>
    </location>
</feature>
<dbReference type="EMBL" id="CP001087">
    <property type="protein sequence ID" value="ACN15416.1"/>
    <property type="molecule type" value="Genomic_DNA"/>
</dbReference>
<keyword evidence="1" id="KW-0812">Transmembrane</keyword>
<evidence type="ECO:0000313" key="3">
    <source>
        <dbReference type="Proteomes" id="UP000000442"/>
    </source>
</evidence>
<dbReference type="AlphaFoldDB" id="C0QES4"/>
<dbReference type="eggNOG" id="COG2373">
    <property type="taxonomic scope" value="Bacteria"/>
</dbReference>
<evidence type="ECO:0000313" key="2">
    <source>
        <dbReference type="EMBL" id="ACN15416.1"/>
    </source>
</evidence>
<protein>
    <submittedName>
        <fullName evidence="2">CbiN</fullName>
    </submittedName>
</protein>
<dbReference type="STRING" id="177437.HRM2_23210"/>
<keyword evidence="3" id="KW-1185">Reference proteome</keyword>
<evidence type="ECO:0000256" key="1">
    <source>
        <dbReference type="SAM" id="Phobius"/>
    </source>
</evidence>
<dbReference type="Proteomes" id="UP000000442">
    <property type="component" value="Chromosome"/>
</dbReference>
<proteinExistence type="predicted"/>